<dbReference type="InterPro" id="IPR002912">
    <property type="entry name" value="ACT_dom"/>
</dbReference>
<dbReference type="InterPro" id="IPR043519">
    <property type="entry name" value="NT_sf"/>
</dbReference>
<dbReference type="Pfam" id="PF13328">
    <property type="entry name" value="HD_4"/>
    <property type="match status" value="1"/>
</dbReference>
<dbReference type="Pfam" id="PF04607">
    <property type="entry name" value="RelA_SpoT"/>
    <property type="match status" value="1"/>
</dbReference>
<dbReference type="PANTHER" id="PTHR21262">
    <property type="entry name" value="GUANOSINE-3',5'-BIS DIPHOSPHATE 3'-PYROPHOSPHOHYDROLASE"/>
    <property type="match status" value="1"/>
</dbReference>
<dbReference type="PROSITE" id="PS51671">
    <property type="entry name" value="ACT"/>
    <property type="match status" value="1"/>
</dbReference>
<dbReference type="NCBIfam" id="TIGR00691">
    <property type="entry name" value="spoT_relA"/>
    <property type="match status" value="1"/>
</dbReference>
<feature type="domain" description="HD" evidence="4">
    <location>
        <begin position="43"/>
        <end position="142"/>
    </location>
</feature>
<dbReference type="InterPro" id="IPR006674">
    <property type="entry name" value="HD_domain"/>
</dbReference>
<evidence type="ECO:0000256" key="2">
    <source>
        <dbReference type="RuleBase" id="RU003847"/>
    </source>
</evidence>
<evidence type="ECO:0000259" key="5">
    <source>
        <dbReference type="PROSITE" id="PS51880"/>
    </source>
</evidence>
<evidence type="ECO:0000259" key="4">
    <source>
        <dbReference type="PROSITE" id="PS51831"/>
    </source>
</evidence>
<dbReference type="AlphaFoldDB" id="A0A9D6YT36"/>
<dbReference type="InterPro" id="IPR007685">
    <property type="entry name" value="RelA_SpoT"/>
</dbReference>
<reference evidence="6" key="1">
    <citation type="submission" date="2020-07" db="EMBL/GenBank/DDBJ databases">
        <title>Huge and variable diversity of episymbiotic CPR bacteria and DPANN archaea in groundwater ecosystems.</title>
        <authorList>
            <person name="He C.Y."/>
            <person name="Keren R."/>
            <person name="Whittaker M."/>
            <person name="Farag I.F."/>
            <person name="Doudna J."/>
            <person name="Cate J.H.D."/>
            <person name="Banfield J.F."/>
        </authorList>
    </citation>
    <scope>NUCLEOTIDE SEQUENCE</scope>
    <source>
        <strain evidence="6">NC_groundwater_1860_Pr3_B-0.1um_51_7</strain>
    </source>
</reference>
<dbReference type="Proteomes" id="UP000808761">
    <property type="component" value="Unassembled WGS sequence"/>
</dbReference>
<feature type="domain" description="TGS" evidence="5">
    <location>
        <begin position="380"/>
        <end position="443"/>
    </location>
</feature>
<dbReference type="FunFam" id="1.10.3210.10:FF:000001">
    <property type="entry name" value="GTP pyrophosphokinase RelA"/>
    <property type="match status" value="1"/>
</dbReference>
<dbReference type="Gene3D" id="1.10.3210.10">
    <property type="entry name" value="Hypothetical protein af1432"/>
    <property type="match status" value="1"/>
</dbReference>
<dbReference type="Gene3D" id="3.10.20.30">
    <property type="match status" value="1"/>
</dbReference>
<organism evidence="6 7">
    <name type="scientific">Candidatus Saganbacteria bacterium</name>
    <dbReference type="NCBI Taxonomy" id="2575572"/>
    <lineage>
        <taxon>Bacteria</taxon>
        <taxon>Bacillati</taxon>
        <taxon>Saganbacteria</taxon>
    </lineage>
</organism>
<dbReference type="EMBL" id="JACRKR010000109">
    <property type="protein sequence ID" value="MBI5078812.1"/>
    <property type="molecule type" value="Genomic_DNA"/>
</dbReference>
<dbReference type="FunFam" id="3.30.460.10:FF:000001">
    <property type="entry name" value="GTP pyrophosphokinase RelA"/>
    <property type="match status" value="1"/>
</dbReference>
<dbReference type="SUPFAM" id="SSF109604">
    <property type="entry name" value="HD-domain/PDEase-like"/>
    <property type="match status" value="1"/>
</dbReference>
<sequence>MIAALLEKVKSYNPKADTEIIRKAYEFAEHAHLGHKRLSGDPYLTHPLAVAEILAELEQDPVTLAAALLHDVVEDAGITREKLTSVFGEEITKMVEGVTKLSQLSFISREVRQAENFRKMFVAMGEDLRIIVIKLADRLHNMRTLQYLSAAKQKETSRETREIFAPLAHRLGMWRLKWELEDLAFSFSEPDDYNALRKKVSESREERESYIKDFMGKTEALITRVGIKAEIHGRPKHFYSIYRKMTDQSLQFEEIYDLTAVRIIVETVKECYAVLGVAHATWKPLPGRFRDFIAMPKSNGYQSLHTTVVGPDGRPVEIQIRTREMHRIAEYGIAAHWRYKEGKTDSTLDQKMAWFRQMLDWQSEMKDAQDFMESLKIDLVMNEVFVFTPKGEVFDLPLNATPVDFAYRVHTEVGHRCMGAKVNGRIVPLDHPLHNGDIVEIITGKKDNPSLDWLSFVRTAGARVKIKNWLKKQKGIEARVVAAERTFPAEIEVETFDRVGVFRDILHQISGTGTNVSAAKVTTKRGSSAFLRLIVDVKNADHLARVIKAIRSVSDVYGVIRK</sequence>
<dbReference type="Pfam" id="PF13291">
    <property type="entry name" value="ACT_4"/>
    <property type="match status" value="1"/>
</dbReference>
<dbReference type="SMART" id="SM00471">
    <property type="entry name" value="HDc"/>
    <property type="match status" value="1"/>
</dbReference>
<dbReference type="Pfam" id="PF02824">
    <property type="entry name" value="TGS"/>
    <property type="match status" value="1"/>
</dbReference>
<dbReference type="Gene3D" id="3.30.70.260">
    <property type="match status" value="1"/>
</dbReference>
<dbReference type="InterPro" id="IPR004811">
    <property type="entry name" value="RelA/Spo_fam"/>
</dbReference>
<accession>A0A9D6YT36</accession>
<dbReference type="SUPFAM" id="SSF55021">
    <property type="entry name" value="ACT-like"/>
    <property type="match status" value="1"/>
</dbReference>
<evidence type="ECO:0000313" key="6">
    <source>
        <dbReference type="EMBL" id="MBI5078812.1"/>
    </source>
</evidence>
<dbReference type="InterPro" id="IPR045865">
    <property type="entry name" value="ACT-like_dom_sf"/>
</dbReference>
<dbReference type="InterPro" id="IPR012675">
    <property type="entry name" value="Beta-grasp_dom_sf"/>
</dbReference>
<comment type="similarity">
    <text evidence="2">Belongs to the relA/spoT family.</text>
</comment>
<dbReference type="CDD" id="cd05399">
    <property type="entry name" value="NT_Rel-Spo_like"/>
    <property type="match status" value="1"/>
</dbReference>
<dbReference type="GO" id="GO:0005886">
    <property type="term" value="C:plasma membrane"/>
    <property type="evidence" value="ECO:0007669"/>
    <property type="project" value="TreeGrafter"/>
</dbReference>
<dbReference type="PANTHER" id="PTHR21262:SF31">
    <property type="entry name" value="GTP PYROPHOSPHOKINASE"/>
    <property type="match status" value="1"/>
</dbReference>
<dbReference type="PROSITE" id="PS51831">
    <property type="entry name" value="HD"/>
    <property type="match status" value="1"/>
</dbReference>
<proteinExistence type="inferred from homology"/>
<dbReference type="GO" id="GO:0015969">
    <property type="term" value="P:guanosine tetraphosphate metabolic process"/>
    <property type="evidence" value="ECO:0007669"/>
    <property type="project" value="InterPro"/>
</dbReference>
<comment type="function">
    <text evidence="2">In eubacteria ppGpp (guanosine 3'-diphosphate 5'-diphosphate) is a mediator of the stringent response that coordinates a variety of cellular activities in response to changes in nutritional abundance.</text>
</comment>
<dbReference type="CDD" id="cd01668">
    <property type="entry name" value="TGS_RSH"/>
    <property type="match status" value="1"/>
</dbReference>
<dbReference type="PROSITE" id="PS51880">
    <property type="entry name" value="TGS"/>
    <property type="match status" value="1"/>
</dbReference>
<dbReference type="InterPro" id="IPR033655">
    <property type="entry name" value="TGS_RelA/SpoT"/>
</dbReference>
<dbReference type="FunFam" id="3.10.20.30:FF:000002">
    <property type="entry name" value="GTP pyrophosphokinase (RelA/SpoT)"/>
    <property type="match status" value="1"/>
</dbReference>
<comment type="pathway">
    <text evidence="1">Purine metabolism.</text>
</comment>
<dbReference type="CDD" id="cd04876">
    <property type="entry name" value="ACT_RelA-SpoT"/>
    <property type="match status" value="1"/>
</dbReference>
<dbReference type="SMART" id="SM00954">
    <property type="entry name" value="RelA_SpoT"/>
    <property type="match status" value="1"/>
</dbReference>
<protein>
    <submittedName>
        <fullName evidence="6">Bifunctional (P)ppGpp synthetase/guanosine-3',5'-bis(Diphosphate) 3'-pyrophosphohydrolase</fullName>
    </submittedName>
</protein>
<name>A0A9D6YT36_UNCSA</name>
<dbReference type="SUPFAM" id="SSF81301">
    <property type="entry name" value="Nucleotidyltransferase"/>
    <property type="match status" value="1"/>
</dbReference>
<dbReference type="CDD" id="cd00077">
    <property type="entry name" value="HDc"/>
    <property type="match status" value="1"/>
</dbReference>
<dbReference type="Gene3D" id="3.30.460.10">
    <property type="entry name" value="Beta Polymerase, domain 2"/>
    <property type="match status" value="1"/>
</dbReference>
<feature type="domain" description="ACT" evidence="3">
    <location>
        <begin position="490"/>
        <end position="562"/>
    </location>
</feature>
<dbReference type="InterPro" id="IPR012676">
    <property type="entry name" value="TGS-like"/>
</dbReference>
<evidence type="ECO:0000259" key="3">
    <source>
        <dbReference type="PROSITE" id="PS51671"/>
    </source>
</evidence>
<evidence type="ECO:0000256" key="1">
    <source>
        <dbReference type="ARBA" id="ARBA00025704"/>
    </source>
</evidence>
<gene>
    <name evidence="6" type="ORF">HZB08_02195</name>
</gene>
<dbReference type="SUPFAM" id="SSF81271">
    <property type="entry name" value="TGS-like"/>
    <property type="match status" value="1"/>
</dbReference>
<dbReference type="InterPro" id="IPR003607">
    <property type="entry name" value="HD/PDEase_dom"/>
</dbReference>
<dbReference type="InterPro" id="IPR004095">
    <property type="entry name" value="TGS"/>
</dbReference>
<comment type="caution">
    <text evidence="6">The sequence shown here is derived from an EMBL/GenBank/DDBJ whole genome shotgun (WGS) entry which is preliminary data.</text>
</comment>
<evidence type="ECO:0000313" key="7">
    <source>
        <dbReference type="Proteomes" id="UP000808761"/>
    </source>
</evidence>